<dbReference type="EMBL" id="GDJX01026014">
    <property type="protein sequence ID" value="JAT41922.1"/>
    <property type="molecule type" value="Transcribed_RNA"/>
</dbReference>
<evidence type="ECO:0000259" key="4">
    <source>
        <dbReference type="PROSITE" id="PS51673"/>
    </source>
</evidence>
<dbReference type="CDD" id="cd02642">
    <property type="entry name" value="R3H_encore_like"/>
    <property type="match status" value="1"/>
</dbReference>
<dbReference type="PROSITE" id="PS51673">
    <property type="entry name" value="SUZ"/>
    <property type="match status" value="1"/>
</dbReference>
<dbReference type="PROSITE" id="PS51061">
    <property type="entry name" value="R3H"/>
    <property type="match status" value="1"/>
</dbReference>
<feature type="domain" description="SUZ" evidence="4">
    <location>
        <begin position="91"/>
        <end position="158"/>
    </location>
</feature>
<feature type="compositionally biased region" description="Low complexity" evidence="2">
    <location>
        <begin position="217"/>
        <end position="233"/>
    </location>
</feature>
<dbReference type="Gene3D" id="3.30.1370.50">
    <property type="entry name" value="R3H-like domain"/>
    <property type="match status" value="1"/>
</dbReference>
<feature type="region of interest" description="Disordered" evidence="2">
    <location>
        <begin position="186"/>
        <end position="284"/>
    </location>
</feature>
<keyword evidence="1" id="KW-0597">Phosphoprotein</keyword>
<protein>
    <submittedName>
        <fullName evidence="5">R3H domain-containing protein 2</fullName>
    </submittedName>
</protein>
<reference evidence="5" key="1">
    <citation type="submission" date="2015-07" db="EMBL/GenBank/DDBJ databases">
        <title>Transcriptome Assembly of Anthurium amnicola.</title>
        <authorList>
            <person name="Suzuki J."/>
        </authorList>
    </citation>
    <scope>NUCLEOTIDE SEQUENCE</scope>
</reference>
<dbReference type="PANTHER" id="PTHR15672">
    <property type="entry name" value="CAMP-REGULATED PHOSPHOPROTEIN 21 RELATED R3H DOMAIN CONTAINING PROTEIN"/>
    <property type="match status" value="1"/>
</dbReference>
<sequence>MTMTEFAMVEELAFLIKDNLSCKHLILSMEEILVNSLQDDSSSDGILELEPMSPYHRLLLHRLADIFGFAHESIGEGDERHLILQRCSDSSIPSVLVSDILLQYDEYQSPTTSTHILKRKDSSPASNLREGSFPALIPVEEREAAYLAARERIFSLHDDDEKEPLAPRPRSVPVVARRMIAHALGQQICPTSNSEVPPQNIKEGGPSEEPSIANKFVGHSNSVSKSSKNLKGSTSQEFGSHERKANGKGGKSSPVHFSHSDMTLESKPVRNGPGNSLQTGDNGRYVGMQNLEREQIGAARRMFAHALGLASTKSNQSC</sequence>
<accession>A0A1D1XHQ7</accession>
<feature type="compositionally biased region" description="Polar residues" evidence="2">
    <location>
        <begin position="188"/>
        <end position="197"/>
    </location>
</feature>
<dbReference type="InterPro" id="IPR001374">
    <property type="entry name" value="R3H_dom"/>
</dbReference>
<dbReference type="PANTHER" id="PTHR15672:SF25">
    <property type="entry name" value="OS01G0100600 PROTEIN"/>
    <property type="match status" value="1"/>
</dbReference>
<gene>
    <name evidence="5" type="primary">R3HDM2_7</name>
    <name evidence="5" type="ORF">g.36285</name>
</gene>
<dbReference type="InterPro" id="IPR024771">
    <property type="entry name" value="SUZ"/>
</dbReference>
<name>A0A1D1XHQ7_9ARAE</name>
<evidence type="ECO:0000256" key="1">
    <source>
        <dbReference type="ARBA" id="ARBA00022553"/>
    </source>
</evidence>
<dbReference type="InterPro" id="IPR036867">
    <property type="entry name" value="R3H_dom_sf"/>
</dbReference>
<dbReference type="SMART" id="SM00393">
    <property type="entry name" value="R3H"/>
    <property type="match status" value="1"/>
</dbReference>
<dbReference type="Pfam" id="PF01424">
    <property type="entry name" value="R3H"/>
    <property type="match status" value="1"/>
</dbReference>
<dbReference type="AlphaFoldDB" id="A0A1D1XHQ7"/>
<proteinExistence type="predicted"/>
<feature type="compositionally biased region" description="Basic and acidic residues" evidence="2">
    <location>
        <begin position="258"/>
        <end position="268"/>
    </location>
</feature>
<evidence type="ECO:0000259" key="3">
    <source>
        <dbReference type="PROSITE" id="PS51061"/>
    </source>
</evidence>
<dbReference type="SUPFAM" id="SSF82708">
    <property type="entry name" value="R3H domain"/>
    <property type="match status" value="1"/>
</dbReference>
<dbReference type="InterPro" id="IPR051937">
    <property type="entry name" value="R3H_domain_containing"/>
</dbReference>
<evidence type="ECO:0000313" key="5">
    <source>
        <dbReference type="EMBL" id="JAT41922.1"/>
    </source>
</evidence>
<dbReference type="GO" id="GO:0003676">
    <property type="term" value="F:nucleic acid binding"/>
    <property type="evidence" value="ECO:0007669"/>
    <property type="project" value="UniProtKB-UniRule"/>
</dbReference>
<evidence type="ECO:0000256" key="2">
    <source>
        <dbReference type="SAM" id="MobiDB-lite"/>
    </source>
</evidence>
<feature type="domain" description="R3H" evidence="3">
    <location>
        <begin position="23"/>
        <end position="88"/>
    </location>
</feature>
<dbReference type="Pfam" id="PF12752">
    <property type="entry name" value="SUZ"/>
    <property type="match status" value="1"/>
</dbReference>
<organism evidence="5">
    <name type="scientific">Anthurium amnicola</name>
    <dbReference type="NCBI Taxonomy" id="1678845"/>
    <lineage>
        <taxon>Eukaryota</taxon>
        <taxon>Viridiplantae</taxon>
        <taxon>Streptophyta</taxon>
        <taxon>Embryophyta</taxon>
        <taxon>Tracheophyta</taxon>
        <taxon>Spermatophyta</taxon>
        <taxon>Magnoliopsida</taxon>
        <taxon>Liliopsida</taxon>
        <taxon>Araceae</taxon>
        <taxon>Pothoideae</taxon>
        <taxon>Potheae</taxon>
        <taxon>Anthurium</taxon>
    </lineage>
</organism>